<dbReference type="InterPro" id="IPR001792">
    <property type="entry name" value="Acylphosphatase-like_dom"/>
</dbReference>
<evidence type="ECO:0000256" key="3">
    <source>
        <dbReference type="ARBA" id="ARBA00022598"/>
    </source>
</evidence>
<dbReference type="Pfam" id="PF22521">
    <property type="entry name" value="HypF_C_2"/>
    <property type="match status" value="1"/>
</dbReference>
<accession>A0A1I1XZA4</accession>
<evidence type="ECO:0000256" key="1">
    <source>
        <dbReference type="ARBA" id="ARBA00004711"/>
    </source>
</evidence>
<feature type="active site" evidence="9">
    <location>
        <position position="48"/>
    </location>
</feature>
<dbReference type="Gene3D" id="3.30.420.40">
    <property type="match status" value="1"/>
</dbReference>
<comment type="function">
    <text evidence="8">Involved in the maturation of [NiFe] hydrogenases. Along with HypE, it catalyzes the synthesis of the CN ligands of the active site iron of [NiFe]-hydrogenases. HypF functions as a carbamoyl transferase using carbamoylphosphate as a substrate and transferring the carboxamido moiety in an ATP-dependent reaction to the thiolate of the C-terminal cysteine of HypE yielding a protein-S-carboxamide.</text>
</comment>
<evidence type="ECO:0000256" key="8">
    <source>
        <dbReference type="PIRNR" id="PIRNR006256"/>
    </source>
</evidence>
<evidence type="ECO:0000256" key="9">
    <source>
        <dbReference type="PROSITE-ProRule" id="PRU00520"/>
    </source>
</evidence>
<reference evidence="12 13" key="1">
    <citation type="submission" date="2016-10" db="EMBL/GenBank/DDBJ databases">
        <authorList>
            <person name="Varghese N."/>
            <person name="Submissions S."/>
        </authorList>
    </citation>
    <scope>NUCLEOTIDE SEQUENCE [LARGE SCALE GENOMIC DNA]</scope>
    <source>
        <strain evidence="13">YIM D21,KCTC 23444,ACCC 10710</strain>
    </source>
</reference>
<evidence type="ECO:0000256" key="4">
    <source>
        <dbReference type="ARBA" id="ARBA00022723"/>
    </source>
</evidence>
<evidence type="ECO:0000256" key="6">
    <source>
        <dbReference type="ARBA" id="ARBA00022833"/>
    </source>
</evidence>
<dbReference type="Proteomes" id="UP000325289">
    <property type="component" value="Unassembled WGS sequence"/>
</dbReference>
<dbReference type="Gene3D" id="3.30.110.120">
    <property type="match status" value="1"/>
</dbReference>
<dbReference type="UniPathway" id="UPA00335"/>
<dbReference type="InterPro" id="IPR006070">
    <property type="entry name" value="Sua5-like_dom"/>
</dbReference>
<evidence type="ECO:0000256" key="7">
    <source>
        <dbReference type="ARBA" id="ARBA00048220"/>
    </source>
</evidence>
<dbReference type="GO" id="GO:0051604">
    <property type="term" value="P:protein maturation"/>
    <property type="evidence" value="ECO:0007669"/>
    <property type="project" value="TreeGrafter"/>
</dbReference>
<evidence type="ECO:0000313" key="13">
    <source>
        <dbReference type="Proteomes" id="UP000325289"/>
    </source>
</evidence>
<dbReference type="NCBIfam" id="TIGR00143">
    <property type="entry name" value="hypF"/>
    <property type="match status" value="1"/>
</dbReference>
<dbReference type="EMBL" id="FOMS01000006">
    <property type="protein sequence ID" value="SFE11123.1"/>
    <property type="molecule type" value="Genomic_DNA"/>
</dbReference>
<evidence type="ECO:0000259" key="10">
    <source>
        <dbReference type="PROSITE" id="PS51160"/>
    </source>
</evidence>
<evidence type="ECO:0000313" key="12">
    <source>
        <dbReference type="EMBL" id="SFE11123.1"/>
    </source>
</evidence>
<feature type="domain" description="YrdC-like" evidence="11">
    <location>
        <begin position="215"/>
        <end position="400"/>
    </location>
</feature>
<feature type="domain" description="Acylphosphatase-like" evidence="10">
    <location>
        <begin position="15"/>
        <end position="101"/>
    </location>
</feature>
<organism evidence="12 13">
    <name type="scientific">Roseivivax sediminis</name>
    <dbReference type="NCBI Taxonomy" id="936889"/>
    <lineage>
        <taxon>Bacteria</taxon>
        <taxon>Pseudomonadati</taxon>
        <taxon>Pseudomonadota</taxon>
        <taxon>Alphaproteobacteria</taxon>
        <taxon>Rhodobacterales</taxon>
        <taxon>Roseobacteraceae</taxon>
        <taxon>Roseivivax</taxon>
    </lineage>
</organism>
<dbReference type="Gene3D" id="3.90.870.50">
    <property type="match status" value="1"/>
</dbReference>
<dbReference type="GO" id="GO:0003998">
    <property type="term" value="F:acylphosphatase activity"/>
    <property type="evidence" value="ECO:0007669"/>
    <property type="project" value="UniProtKB-EC"/>
</dbReference>
<feature type="active site" evidence="9">
    <location>
        <position position="30"/>
    </location>
</feature>
<dbReference type="PROSITE" id="PS51160">
    <property type="entry name" value="ACYLPHOSPHATASE_3"/>
    <property type="match status" value="1"/>
</dbReference>
<dbReference type="Pfam" id="PF00708">
    <property type="entry name" value="Acylphosphatase"/>
    <property type="match status" value="1"/>
</dbReference>
<dbReference type="Pfam" id="PF01300">
    <property type="entry name" value="Sua5_yciO_yrdC"/>
    <property type="match status" value="1"/>
</dbReference>
<keyword evidence="3" id="KW-0436">Ligase</keyword>
<keyword evidence="12" id="KW-0808">Transferase</keyword>
<dbReference type="GO" id="GO:0003725">
    <property type="term" value="F:double-stranded RNA binding"/>
    <property type="evidence" value="ECO:0007669"/>
    <property type="project" value="InterPro"/>
</dbReference>
<dbReference type="InterPro" id="IPR017968">
    <property type="entry name" value="Acylphosphatase_CS"/>
</dbReference>
<dbReference type="EC" id="6.2.-.-" evidence="8"/>
<dbReference type="SUPFAM" id="SSF54975">
    <property type="entry name" value="Acylphosphatase/BLUF domain-like"/>
    <property type="match status" value="1"/>
</dbReference>
<keyword evidence="13" id="KW-1185">Reference proteome</keyword>
<dbReference type="PROSITE" id="PS00150">
    <property type="entry name" value="ACYLPHOSPHATASE_1"/>
    <property type="match status" value="1"/>
</dbReference>
<dbReference type="InterPro" id="IPR055128">
    <property type="entry name" value="HypF_C_2"/>
</dbReference>
<dbReference type="GO" id="GO:0008270">
    <property type="term" value="F:zinc ion binding"/>
    <property type="evidence" value="ECO:0007669"/>
    <property type="project" value="UniProtKB-KW"/>
</dbReference>
<dbReference type="InterPro" id="IPR051060">
    <property type="entry name" value="Carbamoyltrans_HypF-like"/>
</dbReference>
<dbReference type="SUPFAM" id="SSF55821">
    <property type="entry name" value="YrdC/RibB"/>
    <property type="match status" value="1"/>
</dbReference>
<evidence type="ECO:0000256" key="5">
    <source>
        <dbReference type="ARBA" id="ARBA00022771"/>
    </source>
</evidence>
<sequence>MTALLSRQAAQRIESVQIRVRGRVQGVGFRPTVWRYANECRIDGEVLNDGEGVLIHARGTASDIQQLLDRLRAEPPPLADITAIEVKPFSRAVAEGFVIVESASGETHTEIAPDAAICEACAAEVLDPFARRYRYPFTNCTHCGPRLTIVRGVPYDRGTTSMVAFPLCEECAAEYCDPADRRFHAEPIACHVCGPKARLIRFDGRALSYEQHSMLDDVDAAMSLVQKGEIVAVKALGGYQLACDATKAETVERLRKLKRRDAKPFALMARDIEVIRRFCSVSPDEEKALKSPAAPIVLLQAQGPETLSEAVAPGLATLGFMLPSTPLHVLMFRRMARPVVMTSGNMSDEPQATDDAQAASTLGAITPYALVHDREIANRVDDSVVRSMVGKVRVLRRARGYAPASIALPEDFAEAPEVLAFGPELKATFCLVKDSRAVLSQHQGDLEDAATFDDYGRNLALFEALFDHKPQAIACDMHPDYLSAKMARERAEHASLPLVEVQHHHAHMASCLAENGWQLDAPAALGVVLDGLGWGTDATIWGGEFLLGSYRGYERLGTFKPVAMPGGAQASREPWRNLYAHLMAEMGWAHFAMNFGDLELFGKLSAKPRPTLDSMIRNGVNSPAASSCGRLFDAVAGALGICFERQAYEGEAAIRLEAVVCRRTLVEEGDELAYPLTIPNLKGSGLPYIEPLGMWNAILGDLVLGTPVPVMAARFHKGLAKAVAAMALKLARREDEAGPRFDTVALSGGCFQNSVLLEETVRRLEQKDFNVLTHAKVPANDGGVSLGQAAVAAAHLIDAGMTRRKGGSSCASVFRDGS</sequence>
<comment type="catalytic activity">
    <reaction evidence="7 8">
        <text>C-terminal L-cysteinyl-[HypE protein] + carbamoyl phosphate + ATP + H2O = C-terminal S-carboxamide-L-cysteinyl-[HypE protein] + AMP + phosphate + diphosphate + H(+)</text>
        <dbReference type="Rhea" id="RHEA:55636"/>
        <dbReference type="Rhea" id="RHEA-COMP:14247"/>
        <dbReference type="Rhea" id="RHEA-COMP:14392"/>
        <dbReference type="ChEBI" id="CHEBI:15377"/>
        <dbReference type="ChEBI" id="CHEBI:15378"/>
        <dbReference type="ChEBI" id="CHEBI:30616"/>
        <dbReference type="ChEBI" id="CHEBI:33019"/>
        <dbReference type="ChEBI" id="CHEBI:43474"/>
        <dbReference type="ChEBI" id="CHEBI:58228"/>
        <dbReference type="ChEBI" id="CHEBI:76913"/>
        <dbReference type="ChEBI" id="CHEBI:139126"/>
        <dbReference type="ChEBI" id="CHEBI:456215"/>
    </reaction>
</comment>
<name>A0A1I1XZA4_9RHOB</name>
<dbReference type="GO" id="GO:0016874">
    <property type="term" value="F:ligase activity"/>
    <property type="evidence" value="ECO:0007669"/>
    <property type="project" value="UniProtKB-UniRule"/>
</dbReference>
<keyword evidence="6" id="KW-0862">Zinc</keyword>
<dbReference type="OrthoDB" id="9808093at2"/>
<dbReference type="InterPro" id="IPR004421">
    <property type="entry name" value="Carbamoyltransferase_HypF"/>
</dbReference>
<dbReference type="AlphaFoldDB" id="A0A1I1XZA4"/>
<proteinExistence type="inferred from homology"/>
<dbReference type="PANTHER" id="PTHR42959">
    <property type="entry name" value="CARBAMOYLTRANSFERASE"/>
    <property type="match status" value="1"/>
</dbReference>
<keyword evidence="4" id="KW-0479">Metal-binding</keyword>
<comment type="pathway">
    <text evidence="1 8">Protein modification; [NiFe] hydrogenase maturation.</text>
</comment>
<dbReference type="Gene3D" id="3.30.420.360">
    <property type="match status" value="1"/>
</dbReference>
<dbReference type="PIRSF" id="PIRSF006256">
    <property type="entry name" value="CMPcnvr_hdrg_mat"/>
    <property type="match status" value="1"/>
</dbReference>
<gene>
    <name evidence="12" type="ORF">SAMN04515678_106157</name>
</gene>
<dbReference type="InterPro" id="IPR011125">
    <property type="entry name" value="Znf_HypF"/>
</dbReference>
<dbReference type="Pfam" id="PF17788">
    <property type="entry name" value="HypF_C"/>
    <property type="match status" value="1"/>
</dbReference>
<comment type="catalytic activity">
    <reaction evidence="9">
        <text>an acyl phosphate + H2O = a carboxylate + phosphate + H(+)</text>
        <dbReference type="Rhea" id="RHEA:14965"/>
        <dbReference type="ChEBI" id="CHEBI:15377"/>
        <dbReference type="ChEBI" id="CHEBI:15378"/>
        <dbReference type="ChEBI" id="CHEBI:29067"/>
        <dbReference type="ChEBI" id="CHEBI:43474"/>
        <dbReference type="ChEBI" id="CHEBI:59918"/>
        <dbReference type="EC" id="3.6.1.7"/>
    </reaction>
</comment>
<comment type="similarity">
    <text evidence="2 8">Belongs to the carbamoyltransferase HypF family.</text>
</comment>
<dbReference type="PANTHER" id="PTHR42959:SF1">
    <property type="entry name" value="CARBAMOYLTRANSFERASE HYPF"/>
    <property type="match status" value="1"/>
</dbReference>
<dbReference type="GO" id="GO:0016743">
    <property type="term" value="F:carboxyl- or carbamoyltransferase activity"/>
    <property type="evidence" value="ECO:0007669"/>
    <property type="project" value="UniProtKB-UniRule"/>
</dbReference>
<dbReference type="RefSeq" id="WP_149755983.1">
    <property type="nucleotide sequence ID" value="NZ_FOMS01000006.1"/>
</dbReference>
<dbReference type="Pfam" id="PF07503">
    <property type="entry name" value="zf-HYPF"/>
    <property type="match status" value="2"/>
</dbReference>
<dbReference type="InterPro" id="IPR017945">
    <property type="entry name" value="DHBP_synth_RibB-like_a/b_dom"/>
</dbReference>
<keyword evidence="5" id="KW-0863">Zinc-finger</keyword>
<protein>
    <recommendedName>
        <fullName evidence="8">Carbamoyltransferase HypF</fullName>
        <ecNumber evidence="8">6.2.-.-</ecNumber>
    </recommendedName>
</protein>
<dbReference type="InterPro" id="IPR041440">
    <property type="entry name" value="HypF_C"/>
</dbReference>
<dbReference type="InterPro" id="IPR036046">
    <property type="entry name" value="Acylphosphatase-like_dom_sf"/>
</dbReference>
<keyword evidence="9" id="KW-0378">Hydrolase</keyword>
<evidence type="ECO:0000256" key="2">
    <source>
        <dbReference type="ARBA" id="ARBA00008097"/>
    </source>
</evidence>
<dbReference type="PROSITE" id="PS51163">
    <property type="entry name" value="YRDC"/>
    <property type="match status" value="1"/>
</dbReference>
<evidence type="ECO:0000259" key="11">
    <source>
        <dbReference type="PROSITE" id="PS51163"/>
    </source>
</evidence>